<reference evidence="1" key="2">
    <citation type="journal article" date="2015" name="Data Brief">
        <title>Shoot transcriptome of the giant reed, Arundo donax.</title>
        <authorList>
            <person name="Barrero R.A."/>
            <person name="Guerrero F.D."/>
            <person name="Moolhuijzen P."/>
            <person name="Goolsby J.A."/>
            <person name="Tidwell J."/>
            <person name="Bellgard S.E."/>
            <person name="Bellgard M.I."/>
        </authorList>
    </citation>
    <scope>NUCLEOTIDE SEQUENCE</scope>
    <source>
        <tissue evidence="1">Shoot tissue taken approximately 20 cm above the soil surface</tissue>
    </source>
</reference>
<organism evidence="1">
    <name type="scientific">Arundo donax</name>
    <name type="common">Giant reed</name>
    <name type="synonym">Donax arundinaceus</name>
    <dbReference type="NCBI Taxonomy" id="35708"/>
    <lineage>
        <taxon>Eukaryota</taxon>
        <taxon>Viridiplantae</taxon>
        <taxon>Streptophyta</taxon>
        <taxon>Embryophyta</taxon>
        <taxon>Tracheophyta</taxon>
        <taxon>Spermatophyta</taxon>
        <taxon>Magnoliopsida</taxon>
        <taxon>Liliopsida</taxon>
        <taxon>Poales</taxon>
        <taxon>Poaceae</taxon>
        <taxon>PACMAD clade</taxon>
        <taxon>Arundinoideae</taxon>
        <taxon>Arundineae</taxon>
        <taxon>Arundo</taxon>
    </lineage>
</organism>
<proteinExistence type="predicted"/>
<name>A0A0A8ZSH4_ARUDO</name>
<reference evidence="1" key="1">
    <citation type="submission" date="2014-09" db="EMBL/GenBank/DDBJ databases">
        <authorList>
            <person name="Magalhaes I.L.F."/>
            <person name="Oliveira U."/>
            <person name="Santos F.R."/>
            <person name="Vidigal T.H.D.A."/>
            <person name="Brescovit A.D."/>
            <person name="Santos A.J."/>
        </authorList>
    </citation>
    <scope>NUCLEOTIDE SEQUENCE</scope>
    <source>
        <tissue evidence="1">Shoot tissue taken approximately 20 cm above the soil surface</tissue>
    </source>
</reference>
<evidence type="ECO:0000313" key="1">
    <source>
        <dbReference type="EMBL" id="JAD41746.1"/>
    </source>
</evidence>
<sequence length="51" mass="5898">MFPQRFQLSLANRVRFENTESKLISTFALLLVLWQQSCTTDAPNVNLIRVS</sequence>
<dbReference type="AlphaFoldDB" id="A0A0A8ZSH4"/>
<dbReference type="EMBL" id="GBRH01256149">
    <property type="protein sequence ID" value="JAD41746.1"/>
    <property type="molecule type" value="Transcribed_RNA"/>
</dbReference>
<accession>A0A0A8ZSH4</accession>
<protein>
    <submittedName>
        <fullName evidence="1">Uncharacterized protein</fullName>
    </submittedName>
</protein>